<dbReference type="Proteomes" id="UP000005239">
    <property type="component" value="Unassembled WGS sequence"/>
</dbReference>
<reference evidence="1" key="2">
    <citation type="submission" date="2022-06" db="UniProtKB">
        <authorList>
            <consortium name="EnsemblMetazoa"/>
        </authorList>
    </citation>
    <scope>IDENTIFICATION</scope>
    <source>
        <strain evidence="1">PS312</strain>
    </source>
</reference>
<accession>A0A8R1V0X1</accession>
<reference evidence="2" key="1">
    <citation type="journal article" date="2008" name="Nat. Genet.">
        <title>The Pristionchus pacificus genome provides a unique perspective on nematode lifestyle and parasitism.</title>
        <authorList>
            <person name="Dieterich C."/>
            <person name="Clifton S.W."/>
            <person name="Schuster L.N."/>
            <person name="Chinwalla A."/>
            <person name="Delehaunty K."/>
            <person name="Dinkelacker I."/>
            <person name="Fulton L."/>
            <person name="Fulton R."/>
            <person name="Godfrey J."/>
            <person name="Minx P."/>
            <person name="Mitreva M."/>
            <person name="Roeseler W."/>
            <person name="Tian H."/>
            <person name="Witte H."/>
            <person name="Yang S.P."/>
            <person name="Wilson R.K."/>
            <person name="Sommer R.J."/>
        </authorList>
    </citation>
    <scope>NUCLEOTIDE SEQUENCE [LARGE SCALE GENOMIC DNA]</scope>
    <source>
        <strain evidence="2">PS312</strain>
    </source>
</reference>
<name>A0A2A6CP95_PRIPA</name>
<proteinExistence type="predicted"/>
<evidence type="ECO:0000313" key="2">
    <source>
        <dbReference type="Proteomes" id="UP000005239"/>
    </source>
</evidence>
<dbReference type="AlphaFoldDB" id="A0A2A6CP95"/>
<gene>
    <name evidence="1" type="primary">WBGene00279895</name>
</gene>
<sequence>MFHLLLLSTVLFLGQVRVSCSVECRKCTESVLLPGIKGCNDTCSGEYCYRAEYNISALFREQEDEHAMIMDCFDFPLEQLKLGCRRNFEGIVLCVCQSDLCNDSDPTNIVDLAIVDDCVYWYEDEGYVNELSKPIACRSHFCFRRRNAVFDLFVRPYFSFFIPVGMCVKTQSQSHMVLEICSCPYAVCERIGQIRKSLAQFKNVNSLKLCVLGFSRVLMTMGRLILPMVASLAPDDVTSKSDATLDIKKQGGKLATAAVNIEDRKRIIASLDKTPG</sequence>
<dbReference type="EnsemblMetazoa" id="PPA41526.1">
    <property type="protein sequence ID" value="PPA41526.1"/>
    <property type="gene ID" value="WBGene00279895"/>
</dbReference>
<dbReference type="OrthoDB" id="6145519at2759"/>
<dbReference type="PANTHER" id="PTHR37433:SF5">
    <property type="entry name" value="DUF753 DOMAIN-CONTAINING PROTEIN-RELATED"/>
    <property type="match status" value="1"/>
</dbReference>
<protein>
    <submittedName>
        <fullName evidence="1">Uncharacterized protein</fullName>
    </submittedName>
</protein>
<keyword evidence="2" id="KW-1185">Reference proteome</keyword>
<evidence type="ECO:0000313" key="1">
    <source>
        <dbReference type="EnsemblMetazoa" id="PPA41526.1"/>
    </source>
</evidence>
<dbReference type="PANTHER" id="PTHR37433">
    <property type="entry name" value="PROTEIN CBG25136-RELATED"/>
    <property type="match status" value="1"/>
</dbReference>
<accession>A0A2A6CP95</accession>
<organism evidence="1 2">
    <name type="scientific">Pristionchus pacificus</name>
    <name type="common">Parasitic nematode worm</name>
    <dbReference type="NCBI Taxonomy" id="54126"/>
    <lineage>
        <taxon>Eukaryota</taxon>
        <taxon>Metazoa</taxon>
        <taxon>Ecdysozoa</taxon>
        <taxon>Nematoda</taxon>
        <taxon>Chromadorea</taxon>
        <taxon>Rhabditida</taxon>
        <taxon>Rhabditina</taxon>
        <taxon>Diplogasteromorpha</taxon>
        <taxon>Diplogasteroidea</taxon>
        <taxon>Neodiplogasteridae</taxon>
        <taxon>Pristionchus</taxon>
    </lineage>
</organism>